<evidence type="ECO:0000259" key="2">
    <source>
        <dbReference type="Pfam" id="PF02579"/>
    </source>
</evidence>
<dbReference type="KEGG" id="ppd:Ppro_1553"/>
<feature type="region of interest" description="Disordered" evidence="1">
    <location>
        <begin position="122"/>
        <end position="147"/>
    </location>
</feature>
<accession>A1AP98</accession>
<dbReference type="RefSeq" id="WP_011735458.1">
    <property type="nucleotide sequence ID" value="NC_008609.1"/>
</dbReference>
<name>A1AP98_PELPD</name>
<keyword evidence="4" id="KW-1185">Reference proteome</keyword>
<evidence type="ECO:0000313" key="3">
    <source>
        <dbReference type="EMBL" id="ABK99168.1"/>
    </source>
</evidence>
<dbReference type="AlphaFoldDB" id="A1AP98"/>
<dbReference type="HOGENOM" id="CLU_104194_2_1_7"/>
<organism evidence="3 4">
    <name type="scientific">Pelobacter propionicus (strain DSM 2379 / NBRC 103807 / OttBd1)</name>
    <dbReference type="NCBI Taxonomy" id="338966"/>
    <lineage>
        <taxon>Bacteria</taxon>
        <taxon>Pseudomonadati</taxon>
        <taxon>Thermodesulfobacteriota</taxon>
        <taxon>Desulfuromonadia</taxon>
        <taxon>Desulfuromonadales</taxon>
        <taxon>Desulfuromonadaceae</taxon>
        <taxon>Pelobacter</taxon>
    </lineage>
</organism>
<dbReference type="STRING" id="338966.Ppro_1553"/>
<dbReference type="Pfam" id="PF02579">
    <property type="entry name" value="Nitro_FeMo-Co"/>
    <property type="match status" value="1"/>
</dbReference>
<dbReference type="Gene3D" id="3.30.420.130">
    <property type="entry name" value="Dinitrogenase iron-molybdenum cofactor biosynthesis domain"/>
    <property type="match status" value="1"/>
</dbReference>
<dbReference type="InterPro" id="IPR003731">
    <property type="entry name" value="Di-Nase_FeMo-co_biosynth"/>
</dbReference>
<proteinExistence type="predicted"/>
<feature type="domain" description="Dinitrogenase iron-molybdenum cofactor biosynthesis" evidence="2">
    <location>
        <begin position="14"/>
        <end position="101"/>
    </location>
</feature>
<dbReference type="InterPro" id="IPR036105">
    <property type="entry name" value="DiNase_FeMo-co_biosyn_sf"/>
</dbReference>
<sequence>MKLCFPVTSDQGINSTLYGHFASSPLFLIYDSVTRQTSAIANCDEKNPYAGCNPFLALRGRHLDGIIVSGIGDDALRAMNLCGYKVFEAGTELVSENIPLFEENQLCEAVVLNVRGEGKCSDEDGSSSGCDHDHDHDHDHSDECDNDCDSCTQDCVGAPPS</sequence>
<dbReference type="Proteomes" id="UP000006732">
    <property type="component" value="Chromosome"/>
</dbReference>
<dbReference type="SUPFAM" id="SSF53146">
    <property type="entry name" value="Nitrogenase accessory factor-like"/>
    <property type="match status" value="1"/>
</dbReference>
<reference evidence="3 4" key="1">
    <citation type="submission" date="2006-10" db="EMBL/GenBank/DDBJ databases">
        <title>Complete sequence of chromosome of Pelobacter propionicus DSM 2379.</title>
        <authorList>
            <consortium name="US DOE Joint Genome Institute"/>
            <person name="Copeland A."/>
            <person name="Lucas S."/>
            <person name="Lapidus A."/>
            <person name="Barry K."/>
            <person name="Detter J.C."/>
            <person name="Glavina del Rio T."/>
            <person name="Hammon N."/>
            <person name="Israni S."/>
            <person name="Dalin E."/>
            <person name="Tice H."/>
            <person name="Pitluck S."/>
            <person name="Saunders E."/>
            <person name="Brettin T."/>
            <person name="Bruce D."/>
            <person name="Han C."/>
            <person name="Tapia R."/>
            <person name="Schmutz J."/>
            <person name="Larimer F."/>
            <person name="Land M."/>
            <person name="Hauser L."/>
            <person name="Kyrpides N."/>
            <person name="Kim E."/>
            <person name="Lovley D."/>
            <person name="Richardson P."/>
        </authorList>
    </citation>
    <scope>NUCLEOTIDE SEQUENCE [LARGE SCALE GENOMIC DNA]</scope>
    <source>
        <strain evidence="4">DSM 2379 / NBRC 103807 / OttBd1</strain>
    </source>
</reference>
<feature type="compositionally biased region" description="Basic and acidic residues" evidence="1">
    <location>
        <begin position="130"/>
        <end position="143"/>
    </location>
</feature>
<dbReference type="EMBL" id="CP000482">
    <property type="protein sequence ID" value="ABK99168.1"/>
    <property type="molecule type" value="Genomic_DNA"/>
</dbReference>
<protein>
    <recommendedName>
        <fullName evidence="2">Dinitrogenase iron-molybdenum cofactor biosynthesis domain-containing protein</fullName>
    </recommendedName>
</protein>
<evidence type="ECO:0000256" key="1">
    <source>
        <dbReference type="SAM" id="MobiDB-lite"/>
    </source>
</evidence>
<dbReference type="OrthoDB" id="9807451at2"/>
<evidence type="ECO:0000313" key="4">
    <source>
        <dbReference type="Proteomes" id="UP000006732"/>
    </source>
</evidence>
<dbReference type="eggNOG" id="COG1433">
    <property type="taxonomic scope" value="Bacteria"/>
</dbReference>
<gene>
    <name evidence="3" type="ordered locus">Ppro_1553</name>
</gene>